<comment type="similarity">
    <text evidence="1 2">Belongs to the ArsC family.</text>
</comment>
<proteinExistence type="inferred from homology"/>
<protein>
    <submittedName>
        <fullName evidence="3">Arsenate reductase</fullName>
    </submittedName>
</protein>
<reference evidence="3 4" key="1">
    <citation type="submission" date="2021-04" db="EMBL/GenBank/DDBJ databases">
        <title>Novel species identification of genus Shewanella.</title>
        <authorList>
            <person name="Liu G."/>
        </authorList>
    </citation>
    <scope>NUCLEOTIDE SEQUENCE [LARGE SCALE GENOMIC DNA]</scope>
    <source>
        <strain evidence="3 4">FJAT-54481</strain>
    </source>
</reference>
<organism evidence="3 4">
    <name type="scientific">Shewanella yunxiaonensis</name>
    <dbReference type="NCBI Taxonomy" id="2829809"/>
    <lineage>
        <taxon>Bacteria</taxon>
        <taxon>Pseudomonadati</taxon>
        <taxon>Pseudomonadota</taxon>
        <taxon>Gammaproteobacteria</taxon>
        <taxon>Alteromonadales</taxon>
        <taxon>Shewanellaceae</taxon>
        <taxon>Shewanella</taxon>
    </lineage>
</organism>
<evidence type="ECO:0000313" key="4">
    <source>
        <dbReference type="Proteomes" id="UP000679575"/>
    </source>
</evidence>
<dbReference type="Proteomes" id="UP000679575">
    <property type="component" value="Chromosome"/>
</dbReference>
<dbReference type="EMBL" id="CP073587">
    <property type="protein sequence ID" value="QUN07403.1"/>
    <property type="molecule type" value="Genomic_DNA"/>
</dbReference>
<gene>
    <name evidence="3" type="ORF">KDN34_08405</name>
</gene>
<evidence type="ECO:0000256" key="1">
    <source>
        <dbReference type="ARBA" id="ARBA00007198"/>
    </source>
</evidence>
<dbReference type="InterPro" id="IPR036249">
    <property type="entry name" value="Thioredoxin-like_sf"/>
</dbReference>
<evidence type="ECO:0000256" key="2">
    <source>
        <dbReference type="PROSITE-ProRule" id="PRU01282"/>
    </source>
</evidence>
<evidence type="ECO:0000313" key="3">
    <source>
        <dbReference type="EMBL" id="QUN07403.1"/>
    </source>
</evidence>
<dbReference type="PANTHER" id="PTHR30041">
    <property type="entry name" value="ARSENATE REDUCTASE"/>
    <property type="match status" value="1"/>
</dbReference>
<dbReference type="PROSITE" id="PS51353">
    <property type="entry name" value="ARSC"/>
    <property type="match status" value="1"/>
</dbReference>
<sequence length="118" mass="13393">MTSTLYGISPKICDTVKKAVTWLDANHQQVKFFDYREQPLPEATIDSWIAAIGWEALLNKRSTSFRALSELDKQDLTAAKAKQLMLANTTLIKRPVLQQGDKVMAGFNEVAYREWFGL</sequence>
<dbReference type="PANTHER" id="PTHR30041:SF8">
    <property type="entry name" value="PROTEIN YFFB"/>
    <property type="match status" value="1"/>
</dbReference>
<dbReference type="NCBIfam" id="TIGR01617">
    <property type="entry name" value="arsC_related"/>
    <property type="match status" value="1"/>
</dbReference>
<dbReference type="Gene3D" id="3.40.30.10">
    <property type="entry name" value="Glutaredoxin"/>
    <property type="match status" value="1"/>
</dbReference>
<dbReference type="InterPro" id="IPR006660">
    <property type="entry name" value="Arsenate_reductase-like"/>
</dbReference>
<dbReference type="CDD" id="cd03035">
    <property type="entry name" value="ArsC_Yffb"/>
    <property type="match status" value="1"/>
</dbReference>
<accession>A0ABX7YY64</accession>
<dbReference type="Pfam" id="PF03960">
    <property type="entry name" value="ArsC"/>
    <property type="match status" value="1"/>
</dbReference>
<name>A0ABX7YY64_9GAMM</name>
<dbReference type="RefSeq" id="WP_212596403.1">
    <property type="nucleotide sequence ID" value="NZ_CP073587.1"/>
</dbReference>
<dbReference type="SUPFAM" id="SSF52833">
    <property type="entry name" value="Thioredoxin-like"/>
    <property type="match status" value="1"/>
</dbReference>
<dbReference type="InterPro" id="IPR006504">
    <property type="entry name" value="Tscrpt_reg_Spx/MgsR"/>
</dbReference>
<keyword evidence="4" id="KW-1185">Reference proteome</keyword>